<evidence type="ECO:0000256" key="3">
    <source>
        <dbReference type="ARBA" id="ARBA00022603"/>
    </source>
</evidence>
<dbReference type="STRING" id="345632.GPICK_13115"/>
<dbReference type="HOGENOM" id="CLU_044779_4_0_7"/>
<keyword evidence="3 6" id="KW-0489">Methyltransferase</keyword>
<evidence type="ECO:0000256" key="6">
    <source>
        <dbReference type="HAMAP-Rule" id="MF_01877"/>
    </source>
</evidence>
<dbReference type="Pfam" id="PF00590">
    <property type="entry name" value="TP_methylase"/>
    <property type="match status" value="1"/>
</dbReference>
<evidence type="ECO:0000256" key="2">
    <source>
        <dbReference type="ARBA" id="ARBA00022552"/>
    </source>
</evidence>
<reference evidence="8 9" key="1">
    <citation type="journal article" date="2015" name="Genome Announc.">
        <title>Complete Genome of Geobacter pickeringii G13T, a Metal-Reducing Isolate from Sedimentary Kaolin Deposits.</title>
        <authorList>
            <person name="Badalamenti J.P."/>
            <person name="Bond D.R."/>
        </authorList>
    </citation>
    <scope>NUCLEOTIDE SEQUENCE [LARGE SCALE GENOMIC DNA]</scope>
    <source>
        <strain evidence="8 9">G13</strain>
    </source>
</reference>
<keyword evidence="9" id="KW-1185">Reference proteome</keyword>
<evidence type="ECO:0000313" key="9">
    <source>
        <dbReference type="Proteomes" id="UP000057609"/>
    </source>
</evidence>
<evidence type="ECO:0000256" key="1">
    <source>
        <dbReference type="ARBA" id="ARBA00022490"/>
    </source>
</evidence>
<dbReference type="SUPFAM" id="SSF53790">
    <property type="entry name" value="Tetrapyrrole methylase"/>
    <property type="match status" value="1"/>
</dbReference>
<accession>A0A0B5BI42</accession>
<dbReference type="Proteomes" id="UP000057609">
    <property type="component" value="Chromosome"/>
</dbReference>
<keyword evidence="1 6" id="KW-0963">Cytoplasm</keyword>
<dbReference type="GO" id="GO:0070677">
    <property type="term" value="F:rRNA (cytosine-2'-O-)-methyltransferase activity"/>
    <property type="evidence" value="ECO:0007669"/>
    <property type="project" value="UniProtKB-UniRule"/>
</dbReference>
<dbReference type="InterPro" id="IPR035996">
    <property type="entry name" value="4pyrrol_Methylase_sf"/>
</dbReference>
<dbReference type="PANTHER" id="PTHR46111:SF1">
    <property type="entry name" value="RIBOSOMAL RNA SMALL SUBUNIT METHYLTRANSFERASE I"/>
    <property type="match status" value="1"/>
</dbReference>
<dbReference type="EC" id="2.1.1.198" evidence="6"/>
<dbReference type="NCBIfam" id="TIGR00096">
    <property type="entry name" value="16S rRNA (cytidine(1402)-2'-O)-methyltransferase"/>
    <property type="match status" value="1"/>
</dbReference>
<proteinExistence type="inferred from homology"/>
<evidence type="ECO:0000256" key="4">
    <source>
        <dbReference type="ARBA" id="ARBA00022679"/>
    </source>
</evidence>
<dbReference type="PIRSF" id="PIRSF005917">
    <property type="entry name" value="MTase_YraL"/>
    <property type="match status" value="1"/>
</dbReference>
<organism evidence="8 9">
    <name type="scientific">Geobacter pickeringii</name>
    <dbReference type="NCBI Taxonomy" id="345632"/>
    <lineage>
        <taxon>Bacteria</taxon>
        <taxon>Pseudomonadati</taxon>
        <taxon>Thermodesulfobacteriota</taxon>
        <taxon>Desulfuromonadia</taxon>
        <taxon>Geobacterales</taxon>
        <taxon>Geobacteraceae</taxon>
        <taxon>Geobacter</taxon>
    </lineage>
</organism>
<sequence>MRPSGMLYIVATPIGNLEDITFRAIRILKEVDLVAAEDTRHTRKLLTHFGITKPLTSYFDHNKSLKGEYILDRLRDGLSVALVTDAGTPCISDPGYQLVRSAVSEGIAVVPIPGACAAIAALSASGLPTDSFIFHGFLSNRSARRRDCISSFKEAKHVIVLYEAPVRLMATLEDIRELLGERVVVVGRELTKLHEEFVRGPVSEVMDSFVDRQIRGEVVILISPRSEETQIPDFAEVEARLRKYFFRESLTLKDAVRRVSTELGLPRSEVYAEALRVKDNRLD</sequence>
<dbReference type="FunFam" id="3.40.1010.10:FF:000002">
    <property type="entry name" value="Ribosomal RNA small subunit methyltransferase I"/>
    <property type="match status" value="1"/>
</dbReference>
<dbReference type="KEGG" id="gpi:GPICK_13115"/>
<dbReference type="InterPro" id="IPR008189">
    <property type="entry name" value="rRNA_ssu_MeTfrase_I"/>
</dbReference>
<evidence type="ECO:0000259" key="7">
    <source>
        <dbReference type="Pfam" id="PF00590"/>
    </source>
</evidence>
<dbReference type="OrthoDB" id="9809084at2"/>
<dbReference type="EMBL" id="CP009788">
    <property type="protein sequence ID" value="AJE04170.1"/>
    <property type="molecule type" value="Genomic_DNA"/>
</dbReference>
<protein>
    <recommendedName>
        <fullName evidence="6">Ribosomal RNA small subunit methyltransferase I</fullName>
        <ecNumber evidence="6">2.1.1.198</ecNumber>
    </recommendedName>
    <alternativeName>
        <fullName evidence="6">16S rRNA 2'-O-ribose C1402 methyltransferase</fullName>
    </alternativeName>
    <alternativeName>
        <fullName evidence="6">rRNA (cytidine-2'-O-)-methyltransferase RsmI</fullName>
    </alternativeName>
</protein>
<gene>
    <name evidence="6" type="primary">rsmI</name>
    <name evidence="8" type="ORF">GPICK_13115</name>
</gene>
<keyword evidence="2 6" id="KW-0698">rRNA processing</keyword>
<name>A0A0B5BI42_9BACT</name>
<dbReference type="PANTHER" id="PTHR46111">
    <property type="entry name" value="RIBOSOMAL RNA SMALL SUBUNIT METHYLTRANSFERASE I"/>
    <property type="match status" value="1"/>
</dbReference>
<dbReference type="FunFam" id="3.30.950.10:FF:000002">
    <property type="entry name" value="Ribosomal RNA small subunit methyltransferase I"/>
    <property type="match status" value="1"/>
</dbReference>
<evidence type="ECO:0000313" key="8">
    <source>
        <dbReference type="EMBL" id="AJE04170.1"/>
    </source>
</evidence>
<dbReference type="AlphaFoldDB" id="A0A0B5BI42"/>
<evidence type="ECO:0000256" key="5">
    <source>
        <dbReference type="ARBA" id="ARBA00022691"/>
    </source>
</evidence>
<dbReference type="CDD" id="cd11648">
    <property type="entry name" value="RsmI"/>
    <property type="match status" value="1"/>
</dbReference>
<dbReference type="InterPro" id="IPR014776">
    <property type="entry name" value="4pyrrole_Mease_sub2"/>
</dbReference>
<feature type="domain" description="Tetrapyrrole methylase" evidence="7">
    <location>
        <begin position="6"/>
        <end position="205"/>
    </location>
</feature>
<keyword evidence="4 6" id="KW-0808">Transferase</keyword>
<comment type="similarity">
    <text evidence="6">Belongs to the methyltransferase superfamily. RsmI family.</text>
</comment>
<comment type="function">
    <text evidence="6">Catalyzes the 2'-O-methylation of the ribose of cytidine 1402 (C1402) in 16S rRNA.</text>
</comment>
<dbReference type="InterPro" id="IPR014777">
    <property type="entry name" value="4pyrrole_Mease_sub1"/>
</dbReference>
<comment type="subcellular location">
    <subcellularLocation>
        <location evidence="6">Cytoplasm</location>
    </subcellularLocation>
</comment>
<dbReference type="HAMAP" id="MF_01877">
    <property type="entry name" value="16SrRNA_methyltr_I"/>
    <property type="match status" value="1"/>
</dbReference>
<dbReference type="Gene3D" id="3.30.950.10">
    <property type="entry name" value="Methyltransferase, Cobalt-precorrin-4 Transmethylase, Domain 2"/>
    <property type="match status" value="1"/>
</dbReference>
<dbReference type="InterPro" id="IPR000878">
    <property type="entry name" value="4pyrrol_Mease"/>
</dbReference>
<keyword evidence="5 6" id="KW-0949">S-adenosyl-L-methionine</keyword>
<comment type="catalytic activity">
    <reaction evidence="6">
        <text>cytidine(1402) in 16S rRNA + S-adenosyl-L-methionine = 2'-O-methylcytidine(1402) in 16S rRNA + S-adenosyl-L-homocysteine + H(+)</text>
        <dbReference type="Rhea" id="RHEA:42924"/>
        <dbReference type="Rhea" id="RHEA-COMP:10285"/>
        <dbReference type="Rhea" id="RHEA-COMP:10286"/>
        <dbReference type="ChEBI" id="CHEBI:15378"/>
        <dbReference type="ChEBI" id="CHEBI:57856"/>
        <dbReference type="ChEBI" id="CHEBI:59789"/>
        <dbReference type="ChEBI" id="CHEBI:74495"/>
        <dbReference type="ChEBI" id="CHEBI:82748"/>
        <dbReference type="EC" id="2.1.1.198"/>
    </reaction>
</comment>
<dbReference type="GO" id="GO:0005737">
    <property type="term" value="C:cytoplasm"/>
    <property type="evidence" value="ECO:0007669"/>
    <property type="project" value="UniProtKB-SubCell"/>
</dbReference>
<dbReference type="Gene3D" id="3.40.1010.10">
    <property type="entry name" value="Cobalt-precorrin-4 Transmethylase, Domain 1"/>
    <property type="match status" value="1"/>
</dbReference>